<organism evidence="2 3">
    <name type="scientific">Cuscuta europaea</name>
    <name type="common">European dodder</name>
    <dbReference type="NCBI Taxonomy" id="41803"/>
    <lineage>
        <taxon>Eukaryota</taxon>
        <taxon>Viridiplantae</taxon>
        <taxon>Streptophyta</taxon>
        <taxon>Embryophyta</taxon>
        <taxon>Tracheophyta</taxon>
        <taxon>Spermatophyta</taxon>
        <taxon>Magnoliopsida</taxon>
        <taxon>eudicotyledons</taxon>
        <taxon>Gunneridae</taxon>
        <taxon>Pentapetalae</taxon>
        <taxon>asterids</taxon>
        <taxon>lamiids</taxon>
        <taxon>Solanales</taxon>
        <taxon>Convolvulaceae</taxon>
        <taxon>Cuscuteae</taxon>
        <taxon>Cuscuta</taxon>
        <taxon>Cuscuta subgen. Cuscuta</taxon>
    </lineage>
</organism>
<dbReference type="PANTHER" id="PTHR47076">
    <property type="entry name" value="NHL DOMAIN PROTEIN"/>
    <property type="match status" value="1"/>
</dbReference>
<sequence length="120" mass="14270">MEDNGYYSFDDVEAGSKTAEIQSQKRQRRRRLRWWNKIRGIGALKMLREWRTFIRRIKRTGSRGQRESFRYDPQSYSLNFDQGPEQNGRNLEGENEYGYQNFSARYASIPASGKDGPRFM</sequence>
<evidence type="ECO:0000313" key="2">
    <source>
        <dbReference type="EMBL" id="CAH9078844.1"/>
    </source>
</evidence>
<dbReference type="EMBL" id="CAMAPE010000010">
    <property type="protein sequence ID" value="CAH9078844.1"/>
    <property type="molecule type" value="Genomic_DNA"/>
</dbReference>
<evidence type="ECO:0000256" key="1">
    <source>
        <dbReference type="SAM" id="MobiDB-lite"/>
    </source>
</evidence>
<dbReference type="Proteomes" id="UP001152484">
    <property type="component" value="Unassembled WGS sequence"/>
</dbReference>
<proteinExistence type="predicted"/>
<dbReference type="AlphaFoldDB" id="A0A9P0YXC9"/>
<gene>
    <name evidence="2" type="ORF">CEURO_LOCUS6956</name>
</gene>
<reference evidence="2" key="1">
    <citation type="submission" date="2022-07" db="EMBL/GenBank/DDBJ databases">
        <authorList>
            <person name="Macas J."/>
            <person name="Novak P."/>
            <person name="Neumann P."/>
        </authorList>
    </citation>
    <scope>NUCLEOTIDE SEQUENCE</scope>
</reference>
<keyword evidence="3" id="KW-1185">Reference proteome</keyword>
<dbReference type="PANTHER" id="PTHR47076:SF1">
    <property type="entry name" value="NHL DOMAIN PROTEIN"/>
    <property type="match status" value="1"/>
</dbReference>
<dbReference type="OrthoDB" id="1723198at2759"/>
<name>A0A9P0YXC9_CUSEU</name>
<accession>A0A9P0YXC9</accession>
<comment type="caution">
    <text evidence="2">The sequence shown here is derived from an EMBL/GenBank/DDBJ whole genome shotgun (WGS) entry which is preliminary data.</text>
</comment>
<protein>
    <submittedName>
        <fullName evidence="2">Uncharacterized protein</fullName>
    </submittedName>
</protein>
<evidence type="ECO:0000313" key="3">
    <source>
        <dbReference type="Proteomes" id="UP001152484"/>
    </source>
</evidence>
<feature type="compositionally biased region" description="Polar residues" evidence="1">
    <location>
        <begin position="74"/>
        <end position="89"/>
    </location>
</feature>
<feature type="region of interest" description="Disordered" evidence="1">
    <location>
        <begin position="64"/>
        <end position="94"/>
    </location>
</feature>